<dbReference type="AlphaFoldDB" id="A0A2G9QM62"/>
<dbReference type="EMBL" id="KV961163">
    <property type="protein sequence ID" value="PIO16191.1"/>
    <property type="molecule type" value="Genomic_DNA"/>
</dbReference>
<sequence>MTVMRRVLMSIPRWPLLPSSKQPSQTTTFSISSAQKTMEVR</sequence>
<name>A0A2G9QM62_AQUCT</name>
<evidence type="ECO:0000313" key="2">
    <source>
        <dbReference type="EMBL" id="PIO16191.1"/>
    </source>
</evidence>
<reference evidence="3" key="1">
    <citation type="journal article" date="2017" name="Nat. Commun.">
        <title>The North American bullfrog draft genome provides insight into hormonal regulation of long noncoding RNA.</title>
        <authorList>
            <person name="Hammond S.A."/>
            <person name="Warren R.L."/>
            <person name="Vandervalk B.P."/>
            <person name="Kucuk E."/>
            <person name="Khan H."/>
            <person name="Gibb E.A."/>
            <person name="Pandoh P."/>
            <person name="Kirk H."/>
            <person name="Zhao Y."/>
            <person name="Jones M."/>
            <person name="Mungall A.J."/>
            <person name="Coope R."/>
            <person name="Pleasance S."/>
            <person name="Moore R.A."/>
            <person name="Holt R.A."/>
            <person name="Round J.M."/>
            <person name="Ohora S."/>
            <person name="Walle B.V."/>
            <person name="Veldhoen N."/>
            <person name="Helbing C.C."/>
            <person name="Birol I."/>
        </authorList>
    </citation>
    <scope>NUCLEOTIDE SEQUENCE [LARGE SCALE GENOMIC DNA]</scope>
</reference>
<dbReference type="OrthoDB" id="690068at2759"/>
<evidence type="ECO:0000256" key="1">
    <source>
        <dbReference type="SAM" id="MobiDB-lite"/>
    </source>
</evidence>
<organism evidence="2 3">
    <name type="scientific">Aquarana catesbeiana</name>
    <name type="common">American bullfrog</name>
    <name type="synonym">Rana catesbeiana</name>
    <dbReference type="NCBI Taxonomy" id="8400"/>
    <lineage>
        <taxon>Eukaryota</taxon>
        <taxon>Metazoa</taxon>
        <taxon>Chordata</taxon>
        <taxon>Craniata</taxon>
        <taxon>Vertebrata</taxon>
        <taxon>Euteleostomi</taxon>
        <taxon>Amphibia</taxon>
        <taxon>Batrachia</taxon>
        <taxon>Anura</taxon>
        <taxon>Neobatrachia</taxon>
        <taxon>Ranoidea</taxon>
        <taxon>Ranidae</taxon>
        <taxon>Aquarana</taxon>
    </lineage>
</organism>
<feature type="compositionally biased region" description="Polar residues" evidence="1">
    <location>
        <begin position="19"/>
        <end position="41"/>
    </location>
</feature>
<protein>
    <submittedName>
        <fullName evidence="2">Uncharacterized protein</fullName>
    </submittedName>
</protein>
<evidence type="ECO:0000313" key="3">
    <source>
        <dbReference type="Proteomes" id="UP000228934"/>
    </source>
</evidence>
<accession>A0A2G9QM62</accession>
<feature type="region of interest" description="Disordered" evidence="1">
    <location>
        <begin position="17"/>
        <end position="41"/>
    </location>
</feature>
<keyword evidence="3" id="KW-1185">Reference proteome</keyword>
<gene>
    <name evidence="2" type="ORF">AB205_0155970</name>
</gene>
<dbReference type="Proteomes" id="UP000228934">
    <property type="component" value="Unassembled WGS sequence"/>
</dbReference>
<proteinExistence type="predicted"/>